<proteinExistence type="predicted"/>
<gene>
    <name evidence="1" type="ORF">An16g04300</name>
</gene>
<dbReference type="RefSeq" id="XP_059604784.1">
    <property type="nucleotide sequence ID" value="XM_059745093.1"/>
</dbReference>
<accession>A0AAJ8BWX5</accession>
<dbReference type="VEuPathDB" id="FungiDB:An16g04300"/>
<sequence>MSGYPYPKLTLCLYFLNFSSSNSHRGVRCEDCRPALHRHSDDVYHLGDSEDLTLDDHNTHALFSNEKIRFKNHALMMVDETSSPAITH</sequence>
<protein>
    <submittedName>
        <fullName evidence="1">Uncharacterized protein</fullName>
    </submittedName>
</protein>
<reference evidence="1" key="1">
    <citation type="submission" date="2025-02" db="EMBL/GenBank/DDBJ databases">
        <authorList>
            <consortium name="NCBI Genome Project"/>
        </authorList>
    </citation>
    <scope>NUCLEOTIDE SEQUENCE</scope>
</reference>
<dbReference type="AlphaFoldDB" id="A0AAJ8BWX5"/>
<dbReference type="KEGG" id="ang:An16g04300"/>
<name>A0AAJ8BWX5_ASPNG</name>
<organism evidence="1">
    <name type="scientific">Aspergillus niger</name>
    <dbReference type="NCBI Taxonomy" id="5061"/>
    <lineage>
        <taxon>Eukaryota</taxon>
        <taxon>Fungi</taxon>
        <taxon>Dikarya</taxon>
        <taxon>Ascomycota</taxon>
        <taxon>Pezizomycotina</taxon>
        <taxon>Eurotiomycetes</taxon>
        <taxon>Eurotiomycetidae</taxon>
        <taxon>Eurotiales</taxon>
        <taxon>Aspergillaceae</taxon>
        <taxon>Aspergillus</taxon>
        <taxon>Aspergillus subgen. Circumdati</taxon>
    </lineage>
</organism>
<dbReference type="GeneID" id="84593395"/>
<evidence type="ECO:0000313" key="1">
    <source>
        <dbReference type="RefSeq" id="XP_059604784.1"/>
    </source>
</evidence>
<reference evidence="1" key="2">
    <citation type="submission" date="2025-08" db="UniProtKB">
        <authorList>
            <consortium name="RefSeq"/>
        </authorList>
    </citation>
    <scope>IDENTIFICATION</scope>
</reference>